<sequence>MHMNSSRRTLLIIVDVLLACCAIALVGAIAWFPVVWSVSAARESRQAAASLALVRSWPQGKVRDEYRRAQEYNRQIAASDQSVLGEFEDPFGARSGRASGDSLESSETSHGIAGDGAVNQGDGNDRSSSLCSSSPSTTSVAHPESRDDATYQSLLNDGTGAMSSISIPKISVNMPIYHGTSDEALRHGAGHLYGTSLPVGGASTNAVISGHRGLTNALMFTRLDELKRGDFLYIHTLDRVMGYQVTGIHVIDPADTRLYRVVPGRDLVTLMTCTPYGVNTQRLVITAERRPIPDPMPSLNRGGGDPLFLIIAVVLPVLILPILVWIVAHRIRRRPLLVRHRSA</sequence>
<dbReference type="eggNOG" id="COG3764">
    <property type="taxonomic scope" value="Bacteria"/>
</dbReference>
<evidence type="ECO:0000313" key="6">
    <source>
        <dbReference type="Proteomes" id="UP000029096"/>
    </source>
</evidence>
<feature type="transmembrane region" description="Helical" evidence="4">
    <location>
        <begin position="307"/>
        <end position="328"/>
    </location>
</feature>
<gene>
    <name evidence="5" type="ORF">BBOH_0866</name>
</gene>
<proteinExistence type="predicted"/>
<keyword evidence="4" id="KW-0812">Transmembrane</keyword>
<accession>A0A086ZHQ8</accession>
<dbReference type="InterPro" id="IPR023365">
    <property type="entry name" value="Sortase_dom-sf"/>
</dbReference>
<dbReference type="NCBIfam" id="NF033745">
    <property type="entry name" value="class_C_sortase"/>
    <property type="match status" value="1"/>
</dbReference>
<dbReference type="NCBIfam" id="TIGR01076">
    <property type="entry name" value="sortase_fam"/>
    <property type="match status" value="1"/>
</dbReference>
<dbReference type="STRING" id="1437606.BBOH_0866"/>
<keyword evidence="1" id="KW-0378">Hydrolase</keyword>
<dbReference type="GO" id="GO:0016787">
    <property type="term" value="F:hydrolase activity"/>
    <property type="evidence" value="ECO:0007669"/>
    <property type="project" value="UniProtKB-KW"/>
</dbReference>
<evidence type="ECO:0000313" key="5">
    <source>
        <dbReference type="EMBL" id="KFI46058.1"/>
    </source>
</evidence>
<feature type="active site" description="Acyl-thioester intermediate" evidence="2">
    <location>
        <position position="273"/>
    </location>
</feature>
<protein>
    <submittedName>
        <fullName evidence="5">Sortase</fullName>
    </submittedName>
</protein>
<dbReference type="InterPro" id="IPR005754">
    <property type="entry name" value="Sortase"/>
</dbReference>
<dbReference type="Proteomes" id="UP000029096">
    <property type="component" value="Unassembled WGS sequence"/>
</dbReference>
<dbReference type="RefSeq" id="WP_052118185.1">
    <property type="nucleotide sequence ID" value="NZ_JDUS01000007.1"/>
</dbReference>
<feature type="active site" description="Proton donor/acceptor" evidence="2">
    <location>
        <position position="211"/>
    </location>
</feature>
<evidence type="ECO:0000256" key="3">
    <source>
        <dbReference type="SAM" id="MobiDB-lite"/>
    </source>
</evidence>
<dbReference type="InterPro" id="IPR042002">
    <property type="entry name" value="Sortase_C"/>
</dbReference>
<dbReference type="OrthoDB" id="5242161at2"/>
<keyword evidence="6" id="KW-1185">Reference proteome</keyword>
<evidence type="ECO:0000256" key="4">
    <source>
        <dbReference type="SAM" id="Phobius"/>
    </source>
</evidence>
<dbReference type="EMBL" id="JGYP01000002">
    <property type="protein sequence ID" value="KFI46058.1"/>
    <property type="molecule type" value="Genomic_DNA"/>
</dbReference>
<dbReference type="Pfam" id="PF04203">
    <property type="entry name" value="Sortase"/>
    <property type="match status" value="1"/>
</dbReference>
<evidence type="ECO:0000256" key="1">
    <source>
        <dbReference type="ARBA" id="ARBA00022801"/>
    </source>
</evidence>
<feature type="compositionally biased region" description="Low complexity" evidence="3">
    <location>
        <begin position="127"/>
        <end position="139"/>
    </location>
</feature>
<feature type="transmembrane region" description="Helical" evidence="4">
    <location>
        <begin position="12"/>
        <end position="36"/>
    </location>
</feature>
<dbReference type="AlphaFoldDB" id="A0A086ZHQ8"/>
<organism evidence="5 6">
    <name type="scientific">Bifidobacterium bohemicum DSM 22767</name>
    <dbReference type="NCBI Taxonomy" id="1437606"/>
    <lineage>
        <taxon>Bacteria</taxon>
        <taxon>Bacillati</taxon>
        <taxon>Actinomycetota</taxon>
        <taxon>Actinomycetes</taxon>
        <taxon>Bifidobacteriales</taxon>
        <taxon>Bifidobacteriaceae</taxon>
        <taxon>Bifidobacterium</taxon>
    </lineage>
</organism>
<keyword evidence="4" id="KW-0472">Membrane</keyword>
<dbReference type="CDD" id="cd05827">
    <property type="entry name" value="Sortase_C"/>
    <property type="match status" value="1"/>
</dbReference>
<dbReference type="Gene3D" id="2.40.260.10">
    <property type="entry name" value="Sortase"/>
    <property type="match status" value="1"/>
</dbReference>
<comment type="caution">
    <text evidence="5">The sequence shown here is derived from an EMBL/GenBank/DDBJ whole genome shotgun (WGS) entry which is preliminary data.</text>
</comment>
<name>A0A086ZHQ8_9BIFI</name>
<dbReference type="SUPFAM" id="SSF63817">
    <property type="entry name" value="Sortase"/>
    <property type="match status" value="1"/>
</dbReference>
<keyword evidence="4" id="KW-1133">Transmembrane helix</keyword>
<feature type="region of interest" description="Disordered" evidence="3">
    <location>
        <begin position="89"/>
        <end position="155"/>
    </location>
</feature>
<evidence type="ECO:0000256" key="2">
    <source>
        <dbReference type="PIRSR" id="PIRSR605754-1"/>
    </source>
</evidence>
<reference evidence="5 6" key="1">
    <citation type="submission" date="2014-03" db="EMBL/GenBank/DDBJ databases">
        <title>Genomics of Bifidobacteria.</title>
        <authorList>
            <person name="Ventura M."/>
            <person name="Milani C."/>
            <person name="Lugli G.A."/>
        </authorList>
    </citation>
    <scope>NUCLEOTIDE SEQUENCE [LARGE SCALE GENOMIC DNA]</scope>
    <source>
        <strain evidence="5 6">DSM 22767</strain>
    </source>
</reference>